<keyword evidence="6 11" id="KW-0274">FAD</keyword>
<evidence type="ECO:0000256" key="1">
    <source>
        <dbReference type="ARBA" id="ARBA00001974"/>
    </source>
</evidence>
<keyword evidence="3 11" id="KW-0285">Flavoprotein</keyword>
<evidence type="ECO:0000259" key="13">
    <source>
        <dbReference type="Pfam" id="PF01494"/>
    </source>
</evidence>
<dbReference type="GeneID" id="87808723"/>
<dbReference type="EC" id="1.14.15.46" evidence="11"/>
<dbReference type="GO" id="GO:0031314">
    <property type="term" value="C:extrinsic component of mitochondrial inner membrane"/>
    <property type="evidence" value="ECO:0007669"/>
    <property type="project" value="UniProtKB-UniRule"/>
</dbReference>
<evidence type="ECO:0000256" key="2">
    <source>
        <dbReference type="ARBA" id="ARBA00005349"/>
    </source>
</evidence>
<evidence type="ECO:0000256" key="11">
    <source>
        <dbReference type="HAMAP-Rule" id="MF_03193"/>
    </source>
</evidence>
<keyword evidence="9 11" id="KW-0496">Mitochondrion</keyword>
<dbReference type="HAMAP" id="MF_03193">
    <property type="entry name" value="COQ6_monooxygenase"/>
    <property type="match status" value="1"/>
</dbReference>
<comment type="similarity">
    <text evidence="2 11">Belongs to the UbiH/COQ6 family.</text>
</comment>
<feature type="domain" description="FAD-binding" evidence="13">
    <location>
        <begin position="79"/>
        <end position="315"/>
    </location>
</feature>
<dbReference type="GO" id="GO:0120538">
    <property type="term" value="F:2-methoxy-6-polyprenolphenol 4-hydroxylase activity"/>
    <property type="evidence" value="ECO:0007669"/>
    <property type="project" value="UniProtKB-EC"/>
</dbReference>
<keyword evidence="14" id="KW-0830">Ubiquinone</keyword>
<gene>
    <name evidence="14" type="primary">coq6</name>
    <name evidence="11" type="synonym">COQ6</name>
    <name evidence="14" type="ORF">LOC62_04G005494</name>
</gene>
<dbReference type="RefSeq" id="XP_062628021.1">
    <property type="nucleotide sequence ID" value="XM_062772037.1"/>
</dbReference>
<evidence type="ECO:0000313" key="14">
    <source>
        <dbReference type="EMBL" id="WOO81989.1"/>
    </source>
</evidence>
<comment type="function">
    <text evidence="11">FAD-dependent monooxygenase required for two non-consecutive steps during ubiquinone biosynthesis. Required for the C5-ring hydroxylation during ubiquinone biosynthesis by catalyzing the hydroxylation of 4-hydroxy-3-(all-trans-polyprenyl)benzoic acid to 3,4-dihydroxy-5-(all-trans-polyprenyl)benzoic acid. Also acts downstream of coq4, for the C1-hydroxylation during ubiquinone biosynthesis by catalyzing the hydroxylation of 2-methoxy-6-(all-trans-polyprenyl)phenol to 2-methoxy-6-(all-trans-polyprenyl)benzene-1,4-diol. The electrons required for the hydroxylation reaction are funneled indirectly to coq6 from NADPH via a ferredoxin/ferredoxin reductase system.</text>
</comment>
<dbReference type="PROSITE" id="PS01304">
    <property type="entry name" value="UBIH"/>
    <property type="match status" value="1"/>
</dbReference>
<sequence length="596" mass="62983">MQRSLASVTRILEPAAASSSRRVLPRALAARARFSPAASSSSSSSGISRPLTSTPRRAHSTAAAPPLEPIPPISAEDTYDIVIIGGGPAGLALASALVSYKTLRDTTRILLLEGGSLGPVRNWDDAGEWSNRVSSLTAENIEWLDSIDAWKNIALHRSNAVDDIIVWANPDAGSHPMLHFPPQDKPLARMTENINTQRALLRRLDEVPGVVSVREGARVTEMRYGEGRGWVGLKVGDDWVRASLVIGADGPNSPVRKFANIETFGHAYDTHAVVATLEHAPQLVFPNHTAFQRFLPTGPLAFLPLSDTASTMVWSTTPALAAALKRLEIPALVTAVNAGFSLSEPDLALMHDALLQADAAKAPLSAEALAGVLATLEPTAHTDAPLPPTVTNIPKASVAGFPLRLSHADQYTAHRLALVGDACHTTHPLAGQGLNAGLADARVLAATLNTARQVGSDLGSITALAPYPRERYLPNHLMLATVDKLNSVFGSRNPLVNWARSTGLEVINELGPLKSFFMANAGSGISGQPRVGQLREFGRANASDNLAGRPAGFTAAAADAFEGFQVVKNVATATANVLGEGLKNALRRGADSLERK</sequence>
<evidence type="ECO:0000256" key="8">
    <source>
        <dbReference type="ARBA" id="ARBA00023033"/>
    </source>
</evidence>
<dbReference type="PRINTS" id="PR00420">
    <property type="entry name" value="RNGMNOXGNASE"/>
</dbReference>
<evidence type="ECO:0000256" key="7">
    <source>
        <dbReference type="ARBA" id="ARBA00023002"/>
    </source>
</evidence>
<evidence type="ECO:0000313" key="15">
    <source>
        <dbReference type="Proteomes" id="UP000827549"/>
    </source>
</evidence>
<evidence type="ECO:0000256" key="12">
    <source>
        <dbReference type="SAM" id="MobiDB-lite"/>
    </source>
</evidence>
<dbReference type="GO" id="GO:0106364">
    <property type="term" value="F:4-hydroxy-3-all-trans-polyprenylbenzoate oxygenase activity"/>
    <property type="evidence" value="ECO:0007669"/>
    <property type="project" value="UniProtKB-EC"/>
</dbReference>
<feature type="region of interest" description="Disordered" evidence="12">
    <location>
        <begin position="34"/>
        <end position="71"/>
    </location>
</feature>
<feature type="compositionally biased region" description="Low complexity" evidence="12">
    <location>
        <begin position="34"/>
        <end position="53"/>
    </location>
</feature>
<keyword evidence="8 11" id="KW-0503">Monooxygenase</keyword>
<dbReference type="InterPro" id="IPR036188">
    <property type="entry name" value="FAD/NAD-bd_sf"/>
</dbReference>
<protein>
    <recommendedName>
        <fullName evidence="11">Ubiquinone biosynthesis monooxygenase COQ6, mitochondrial</fullName>
        <ecNumber evidence="11">1.14.15.45</ecNumber>
    </recommendedName>
    <alternativeName>
        <fullName evidence="11">2-methoxy-6-polyprenolphenol 4-hydroxylase</fullName>
        <ecNumber evidence="11">1.14.15.46</ecNumber>
    </alternativeName>
</protein>
<organism evidence="14 15">
    <name type="scientific">Vanrija pseudolonga</name>
    <dbReference type="NCBI Taxonomy" id="143232"/>
    <lineage>
        <taxon>Eukaryota</taxon>
        <taxon>Fungi</taxon>
        <taxon>Dikarya</taxon>
        <taxon>Basidiomycota</taxon>
        <taxon>Agaricomycotina</taxon>
        <taxon>Tremellomycetes</taxon>
        <taxon>Trichosporonales</taxon>
        <taxon>Trichosporonaceae</taxon>
        <taxon>Vanrija</taxon>
    </lineage>
</organism>
<dbReference type="GO" id="GO:0071949">
    <property type="term" value="F:FAD binding"/>
    <property type="evidence" value="ECO:0007669"/>
    <property type="project" value="InterPro"/>
</dbReference>
<comment type="subunit">
    <text evidence="11">Component of a multi-subunit COQ enzyme complex, composed of at least COQ3, COQ4, COQ5, COQ6, COQ7 and COQ9.</text>
</comment>
<dbReference type="InterPro" id="IPR010971">
    <property type="entry name" value="UbiH/COQ6"/>
</dbReference>
<evidence type="ECO:0000256" key="4">
    <source>
        <dbReference type="ARBA" id="ARBA00022688"/>
    </source>
</evidence>
<dbReference type="InterPro" id="IPR002938">
    <property type="entry name" value="FAD-bd"/>
</dbReference>
<reference evidence="14" key="1">
    <citation type="submission" date="2023-10" db="EMBL/GenBank/DDBJ databases">
        <authorList>
            <person name="Noh H."/>
        </authorList>
    </citation>
    <scope>NUCLEOTIDE SEQUENCE</scope>
    <source>
        <strain evidence="14">DUCC4014</strain>
    </source>
</reference>
<evidence type="ECO:0000256" key="10">
    <source>
        <dbReference type="ARBA" id="ARBA00023136"/>
    </source>
</evidence>
<keyword evidence="5 11" id="KW-0999">Mitochondrion inner membrane</keyword>
<dbReference type="InterPro" id="IPR051205">
    <property type="entry name" value="UbiH/COQ6_monooxygenase"/>
</dbReference>
<feature type="domain" description="FAD-binding" evidence="13">
    <location>
        <begin position="400"/>
        <end position="449"/>
    </location>
</feature>
<evidence type="ECO:0000256" key="9">
    <source>
        <dbReference type="ARBA" id="ARBA00023128"/>
    </source>
</evidence>
<dbReference type="PANTHER" id="PTHR43876">
    <property type="entry name" value="UBIQUINONE BIOSYNTHESIS MONOOXYGENASE COQ6, MITOCHONDRIAL"/>
    <property type="match status" value="1"/>
</dbReference>
<dbReference type="GO" id="GO:0016712">
    <property type="term" value="F:oxidoreductase activity, acting on paired donors, with incorporation or reduction of molecular oxygen, reduced flavin or flavoprotein as one donor, and incorporation of one atom of oxygen"/>
    <property type="evidence" value="ECO:0007669"/>
    <property type="project" value="UniProtKB-UniRule"/>
</dbReference>
<evidence type="ECO:0000256" key="5">
    <source>
        <dbReference type="ARBA" id="ARBA00022792"/>
    </source>
</evidence>
<dbReference type="PANTHER" id="PTHR43876:SF7">
    <property type="entry name" value="UBIQUINONE BIOSYNTHESIS MONOOXYGENASE COQ6, MITOCHONDRIAL"/>
    <property type="match status" value="1"/>
</dbReference>
<keyword evidence="4 11" id="KW-0831">Ubiquinone biosynthesis</keyword>
<keyword evidence="7 11" id="KW-0560">Oxidoreductase</keyword>
<keyword evidence="15" id="KW-1185">Reference proteome</keyword>
<comment type="cofactor">
    <cofactor evidence="1 11">
        <name>FAD</name>
        <dbReference type="ChEBI" id="CHEBI:57692"/>
    </cofactor>
</comment>
<dbReference type="Gene3D" id="3.50.50.60">
    <property type="entry name" value="FAD/NAD(P)-binding domain"/>
    <property type="match status" value="2"/>
</dbReference>
<dbReference type="InterPro" id="IPR018168">
    <property type="entry name" value="Ubi_Hdrlase_CS"/>
</dbReference>
<evidence type="ECO:0000256" key="6">
    <source>
        <dbReference type="ARBA" id="ARBA00022827"/>
    </source>
</evidence>
<accession>A0AAF1BMF4</accession>
<dbReference type="EMBL" id="CP086717">
    <property type="protein sequence ID" value="WOO81989.1"/>
    <property type="molecule type" value="Genomic_DNA"/>
</dbReference>
<proteinExistence type="inferred from homology"/>
<dbReference type="InterPro" id="IPR000689">
    <property type="entry name" value="UbQ_mOase_COQ6"/>
</dbReference>
<comment type="catalytic activity">
    <reaction evidence="11">
        <text>a 4-hydroxy-3-(all-trans-polyprenyl)benzoate + 2 reduced [2Fe-2S]-[ferredoxin] + O2 + 2 H(+) = a 3,4-dihydroxy-5-(all-trans-polyprenyl)benzoate + 2 oxidized [2Fe-2S]-[ferredoxin] + H2O</text>
        <dbReference type="Rhea" id="RHEA:81195"/>
        <dbReference type="Rhea" id="RHEA-COMP:9514"/>
        <dbReference type="Rhea" id="RHEA-COMP:10000"/>
        <dbReference type="Rhea" id="RHEA-COMP:10001"/>
        <dbReference type="Rhea" id="RHEA-COMP:10930"/>
        <dbReference type="ChEBI" id="CHEBI:15377"/>
        <dbReference type="ChEBI" id="CHEBI:15378"/>
        <dbReference type="ChEBI" id="CHEBI:15379"/>
        <dbReference type="ChEBI" id="CHEBI:33737"/>
        <dbReference type="ChEBI" id="CHEBI:33738"/>
        <dbReference type="ChEBI" id="CHEBI:64694"/>
        <dbReference type="ChEBI" id="CHEBI:78396"/>
        <dbReference type="EC" id="1.14.15.45"/>
    </reaction>
</comment>
<name>A0AAF1BMF4_9TREE</name>
<evidence type="ECO:0000256" key="3">
    <source>
        <dbReference type="ARBA" id="ARBA00022630"/>
    </source>
</evidence>
<dbReference type="NCBIfam" id="TIGR01988">
    <property type="entry name" value="Ubi-OHases"/>
    <property type="match status" value="1"/>
</dbReference>
<dbReference type="SUPFAM" id="SSF51905">
    <property type="entry name" value="FAD/NAD(P)-binding domain"/>
    <property type="match status" value="1"/>
</dbReference>
<dbReference type="AlphaFoldDB" id="A0AAF1BMF4"/>
<keyword evidence="10 11" id="KW-0472">Membrane</keyword>
<dbReference type="Pfam" id="PF01494">
    <property type="entry name" value="FAD_binding_3"/>
    <property type="match status" value="2"/>
</dbReference>
<dbReference type="EC" id="1.14.15.45" evidence="11"/>
<comment type="pathway">
    <text evidence="11">Cofactor biosynthesis; ubiquinone biosynthesis.</text>
</comment>
<comment type="catalytic activity">
    <reaction evidence="11">
        <text>a 2-methoxy-6-(all-trans-polyprenyl)phenol + 2 reduced [2Fe-2S]-[ferredoxin] + O2 + 2 H(+) = a 2-methoxy-6-(all-trans-polyprenyl)benzene-1,4-diol + 2 oxidized [2Fe-2S]-[ferredoxin] + H2O</text>
        <dbReference type="Rhea" id="RHEA:81183"/>
        <dbReference type="Rhea" id="RHEA-COMP:9551"/>
        <dbReference type="Rhea" id="RHEA-COMP:10000"/>
        <dbReference type="Rhea" id="RHEA-COMP:10001"/>
        <dbReference type="Rhea" id="RHEA-COMP:10858"/>
        <dbReference type="ChEBI" id="CHEBI:15377"/>
        <dbReference type="ChEBI" id="CHEBI:15378"/>
        <dbReference type="ChEBI" id="CHEBI:15379"/>
        <dbReference type="ChEBI" id="CHEBI:33737"/>
        <dbReference type="ChEBI" id="CHEBI:33738"/>
        <dbReference type="ChEBI" id="CHEBI:62731"/>
        <dbReference type="ChEBI" id="CHEBI:84166"/>
        <dbReference type="EC" id="1.14.15.46"/>
    </reaction>
</comment>
<comment type="subcellular location">
    <subcellularLocation>
        <location evidence="11">Mitochondrion inner membrane</location>
        <topology evidence="11">Peripheral membrane protein</topology>
        <orientation evidence="11">Matrix side</orientation>
    </subcellularLocation>
</comment>
<dbReference type="FunFam" id="3.50.50.60:FF:000021">
    <property type="entry name" value="Ubiquinone biosynthesis monooxygenase COQ6"/>
    <property type="match status" value="1"/>
</dbReference>
<dbReference type="Proteomes" id="UP000827549">
    <property type="component" value="Chromosome 4"/>
</dbReference>